<protein>
    <submittedName>
        <fullName evidence="1">Uncharacterized protein</fullName>
    </submittedName>
</protein>
<comment type="caution">
    <text evidence="1">The sequence shown here is derived from an EMBL/GenBank/DDBJ whole genome shotgun (WGS) entry which is preliminary data.</text>
</comment>
<dbReference type="EMBL" id="CAJVCH010570810">
    <property type="protein sequence ID" value="CAG7835951.1"/>
    <property type="molecule type" value="Genomic_DNA"/>
</dbReference>
<proteinExistence type="predicted"/>
<organism evidence="1 2">
    <name type="scientific">Allacma fusca</name>
    <dbReference type="NCBI Taxonomy" id="39272"/>
    <lineage>
        <taxon>Eukaryota</taxon>
        <taxon>Metazoa</taxon>
        <taxon>Ecdysozoa</taxon>
        <taxon>Arthropoda</taxon>
        <taxon>Hexapoda</taxon>
        <taxon>Collembola</taxon>
        <taxon>Symphypleona</taxon>
        <taxon>Sminthuridae</taxon>
        <taxon>Allacma</taxon>
    </lineage>
</organism>
<name>A0A8J2Q664_9HEXA</name>
<evidence type="ECO:0000313" key="2">
    <source>
        <dbReference type="Proteomes" id="UP000708208"/>
    </source>
</evidence>
<dbReference type="Proteomes" id="UP000708208">
    <property type="component" value="Unassembled WGS sequence"/>
</dbReference>
<evidence type="ECO:0000313" key="1">
    <source>
        <dbReference type="EMBL" id="CAG7835951.1"/>
    </source>
</evidence>
<reference evidence="1" key="1">
    <citation type="submission" date="2021-06" db="EMBL/GenBank/DDBJ databases">
        <authorList>
            <person name="Hodson N. C."/>
            <person name="Mongue J. A."/>
            <person name="Jaron S. K."/>
        </authorList>
    </citation>
    <scope>NUCLEOTIDE SEQUENCE</scope>
</reference>
<accession>A0A8J2Q664</accession>
<dbReference type="AlphaFoldDB" id="A0A8J2Q664"/>
<keyword evidence="2" id="KW-1185">Reference proteome</keyword>
<sequence>MGHWETIRIKYQFKGFQAYSEEERWGFNVVREVRCNNKLDMRLWSYGLLQFPELIRILWNLQTVIVYYVSEVTGDFE</sequence>
<gene>
    <name evidence="1" type="ORF">AFUS01_LOCUS45253</name>
</gene>